<reference evidence="3 4" key="1">
    <citation type="submission" date="2018-11" db="EMBL/GenBank/DDBJ databases">
        <title>Complete Genome Sequence of Vbrio mediterranei 117-T6: a Potential Pathogen Bacteria Isolated from the Conchocelis of Pyropia.</title>
        <authorList>
            <person name="Liu Q."/>
        </authorList>
    </citation>
    <scope>NUCLEOTIDE SEQUENCE [LARGE SCALE GENOMIC DNA]</scope>
    <source>
        <strain evidence="3 4">117-T6</strain>
    </source>
</reference>
<evidence type="ECO:0000259" key="2">
    <source>
        <dbReference type="Pfam" id="PF06890"/>
    </source>
</evidence>
<dbReference type="InterPro" id="IPR053861">
    <property type="entry name" value="Phage_Mu_Gp45_N"/>
</dbReference>
<sequence>MSSAQRQQQQRLMARIKNVIGTGTVTGATTGILQIRTATGRTNDRIKRVHNYGFMSRPLPEAKAYNLFIGGVAARGITVNVEDERYQIDLKPGEVAMLDDKGNLIHQTEEGIKVYATKGKVDVVAANEVSIKAPQVNVIADKTTFSKDVEIGGNLSVAKNAEVAGSVGGQSGTFGGVKVETHDHDYEDDNTTKTTEGPNKA</sequence>
<evidence type="ECO:0000313" key="3">
    <source>
        <dbReference type="EMBL" id="AYV21109.1"/>
    </source>
</evidence>
<dbReference type="AlphaFoldDB" id="A0A3G4V9X6"/>
<organism evidence="3 4">
    <name type="scientific">Vibrio mediterranei</name>
    <dbReference type="NCBI Taxonomy" id="689"/>
    <lineage>
        <taxon>Bacteria</taxon>
        <taxon>Pseudomonadati</taxon>
        <taxon>Pseudomonadota</taxon>
        <taxon>Gammaproteobacteria</taxon>
        <taxon>Vibrionales</taxon>
        <taxon>Vibrionaceae</taxon>
        <taxon>Vibrio</taxon>
    </lineage>
</organism>
<feature type="domain" description="Bacteriophage Mu Gp45 N-terminal" evidence="2">
    <location>
        <begin position="31"/>
        <end position="85"/>
    </location>
</feature>
<name>A0A3G4V9X6_9VIBR</name>
<gene>
    <name evidence="3" type="ORF">ECB94_07290</name>
</gene>
<evidence type="ECO:0000256" key="1">
    <source>
        <dbReference type="SAM" id="MobiDB-lite"/>
    </source>
</evidence>
<dbReference type="Pfam" id="PF06890">
    <property type="entry name" value="Phage_Mu_Gp45"/>
    <property type="match status" value="1"/>
</dbReference>
<feature type="region of interest" description="Disordered" evidence="1">
    <location>
        <begin position="172"/>
        <end position="201"/>
    </location>
</feature>
<feature type="compositionally biased region" description="Polar residues" evidence="1">
    <location>
        <begin position="192"/>
        <end position="201"/>
    </location>
</feature>
<evidence type="ECO:0000313" key="4">
    <source>
        <dbReference type="Proteomes" id="UP000279760"/>
    </source>
</evidence>
<protein>
    <submittedName>
        <fullName evidence="3">Baseplate assembly protein</fullName>
    </submittedName>
</protein>
<dbReference type="RefSeq" id="WP_124940319.1">
    <property type="nucleotide sequence ID" value="NZ_CP033577.1"/>
</dbReference>
<dbReference type="EMBL" id="CP033577">
    <property type="protein sequence ID" value="AYV21109.1"/>
    <property type="molecule type" value="Genomic_DNA"/>
</dbReference>
<proteinExistence type="predicted"/>
<accession>A0A3G4V9X6</accession>
<dbReference type="Proteomes" id="UP000279760">
    <property type="component" value="Chromosome 1"/>
</dbReference>